<sequence length="57" mass="6406">MIEDIKLTIIGDTQVGKTSIALRYVDDTFHNNIVSTNGGQFLRKSISVLYHVNIKLD</sequence>
<dbReference type="SUPFAM" id="SSF52540">
    <property type="entry name" value="P-loop containing nucleoside triphosphate hydrolases"/>
    <property type="match status" value="1"/>
</dbReference>
<dbReference type="InterPro" id="IPR027417">
    <property type="entry name" value="P-loop_NTPase"/>
</dbReference>
<proteinExistence type="predicted"/>
<accession>A0ABP1HWW2</accession>
<dbReference type="Pfam" id="PF08477">
    <property type="entry name" value="Roc"/>
    <property type="match status" value="1"/>
</dbReference>
<reference evidence="1 2" key="1">
    <citation type="submission" date="2024-07" db="EMBL/GenBank/DDBJ databases">
        <authorList>
            <person name="Akdeniz Z."/>
        </authorList>
    </citation>
    <scope>NUCLEOTIDE SEQUENCE [LARGE SCALE GENOMIC DNA]</scope>
</reference>
<gene>
    <name evidence="1" type="ORF">HINF_LOCUS18697</name>
</gene>
<dbReference type="PRINTS" id="PR00449">
    <property type="entry name" value="RASTRNSFRMNG"/>
</dbReference>
<dbReference type="Proteomes" id="UP001642409">
    <property type="component" value="Unassembled WGS sequence"/>
</dbReference>
<comment type="caution">
    <text evidence="1">The sequence shown here is derived from an EMBL/GenBank/DDBJ whole genome shotgun (WGS) entry which is preliminary data.</text>
</comment>
<dbReference type="EMBL" id="CAXDID020000048">
    <property type="protein sequence ID" value="CAL6004048.1"/>
    <property type="molecule type" value="Genomic_DNA"/>
</dbReference>
<dbReference type="PROSITE" id="PS51419">
    <property type="entry name" value="RAB"/>
    <property type="match status" value="1"/>
</dbReference>
<evidence type="ECO:0000313" key="1">
    <source>
        <dbReference type="EMBL" id="CAL6004048.1"/>
    </source>
</evidence>
<name>A0ABP1HWW2_9EUKA</name>
<dbReference type="Gene3D" id="3.40.50.300">
    <property type="entry name" value="P-loop containing nucleotide triphosphate hydrolases"/>
    <property type="match status" value="1"/>
</dbReference>
<keyword evidence="2" id="KW-1185">Reference proteome</keyword>
<organism evidence="1 2">
    <name type="scientific">Hexamita inflata</name>
    <dbReference type="NCBI Taxonomy" id="28002"/>
    <lineage>
        <taxon>Eukaryota</taxon>
        <taxon>Metamonada</taxon>
        <taxon>Diplomonadida</taxon>
        <taxon>Hexamitidae</taxon>
        <taxon>Hexamitinae</taxon>
        <taxon>Hexamita</taxon>
    </lineage>
</organism>
<protein>
    <submittedName>
        <fullName evidence="1">Rab-like_protein</fullName>
    </submittedName>
</protein>
<evidence type="ECO:0000313" key="2">
    <source>
        <dbReference type="Proteomes" id="UP001642409"/>
    </source>
</evidence>